<dbReference type="GeneID" id="11107094"/>
<dbReference type="EMBL" id="GQ884143">
    <property type="protein sequence ID" value="ACZ63573.1"/>
    <property type="molecule type" value="Genomic_DNA"/>
</dbReference>
<dbReference type="InterPro" id="IPR008563">
    <property type="entry name" value="AcMNPV_AC81"/>
</dbReference>
<keyword evidence="1" id="KW-0812">Transmembrane</keyword>
<feature type="transmembrane region" description="Helical" evidence="1">
    <location>
        <begin position="134"/>
        <end position="167"/>
    </location>
</feature>
<name>D2J4Q4_9BBAC</name>
<dbReference type="OrthoDB" id="10138at10239"/>
<accession>D2J4Q4</accession>
<evidence type="ECO:0000313" key="3">
    <source>
        <dbReference type="Proteomes" id="UP000202544"/>
    </source>
</evidence>
<dbReference type="Pfam" id="PF05820">
    <property type="entry name" value="Ac81"/>
    <property type="match status" value="1"/>
</dbReference>
<organism evidence="2 3">
    <name type="scientific">Pieris rapae granulovirus Wuhan</name>
    <dbReference type="NCBI Taxonomy" id="2848030"/>
    <lineage>
        <taxon>Viruses</taxon>
        <taxon>Viruses incertae sedis</taxon>
        <taxon>Naldaviricetes</taxon>
        <taxon>Lefavirales</taxon>
        <taxon>Baculoviridae</taxon>
        <taxon>Betabaculovirus</taxon>
        <taxon>Betabaculovirus arrapae</taxon>
    </lineage>
</organism>
<sequence>MSSQIENSKRIKYDSQLLLKYAFDYKTKNTDGVPNIINICRVKVKKTGGAVLAHYYAQIYLANDFNFEFHPGSQPKTFQNINDNKAYILQKSLMLCEECCRKELESYVSGENNFNIAFKNCESILCKRKSVQSVLGVVLLIILLINIIDFTIINIIFIAFFVFLLFFVNNYMIIEPQVEYCKHIKKNGPIKLEHGG</sequence>
<reference evidence="2 3" key="2">
    <citation type="journal article" date="2012" name="J. Virol.">
        <title>The Genome of Pieris rapae Granulovirus.</title>
        <authorList>
            <person name="Zhang B.Q."/>
            <person name="Cheng R.L."/>
            <person name="Wang X.F."/>
            <person name="Zhang C.X."/>
        </authorList>
    </citation>
    <scope>NUCLEOTIDE SEQUENCE [LARGE SCALE GENOMIC DNA]</scope>
    <source>
        <strain evidence="2">Wuhan</strain>
    </source>
</reference>
<dbReference type="KEGG" id="vg:11107094"/>
<proteinExistence type="predicted"/>
<keyword evidence="1" id="KW-1133">Transmembrane helix</keyword>
<evidence type="ECO:0000256" key="1">
    <source>
        <dbReference type="SAM" id="Phobius"/>
    </source>
</evidence>
<keyword evidence="3" id="KW-1185">Reference proteome</keyword>
<reference evidence="2 3" key="1">
    <citation type="journal article" date="2011" name="J. Proteome Res.">
        <title>ODV-associated proteins of the Pieris rapae granulovirus.</title>
        <authorList>
            <person name="Wang X.F."/>
            <person name="Zhang B.Q."/>
            <person name="Xu H.J."/>
            <person name="Cui Y.J."/>
            <person name="Xu Y.P."/>
            <person name="Zhang M.J."/>
            <person name="Han Y.S."/>
            <person name="Lee Y.S."/>
            <person name="Bao Y.Y."/>
            <person name="Zhang C.X."/>
        </authorList>
    </citation>
    <scope>NUCLEOTIDE SEQUENCE [LARGE SCALE GENOMIC DNA]</scope>
    <source>
        <strain evidence="2">Wuhan</strain>
    </source>
</reference>
<protein>
    <submittedName>
        <fullName evidence="2">PrGVORF87</fullName>
    </submittedName>
</protein>
<dbReference type="RefSeq" id="YP_003429411.1">
    <property type="nucleotide sequence ID" value="NC_013797.1"/>
</dbReference>
<evidence type="ECO:0000313" key="2">
    <source>
        <dbReference type="EMBL" id="ACZ63573.1"/>
    </source>
</evidence>
<keyword evidence="1" id="KW-0472">Membrane</keyword>
<dbReference type="Proteomes" id="UP000202544">
    <property type="component" value="Segment"/>
</dbReference>